<organism evidence="1 2">
    <name type="scientific">Lactobacillus acetotolerans</name>
    <dbReference type="NCBI Taxonomy" id="1600"/>
    <lineage>
        <taxon>Bacteria</taxon>
        <taxon>Bacillati</taxon>
        <taxon>Bacillota</taxon>
        <taxon>Bacilli</taxon>
        <taxon>Lactobacillales</taxon>
        <taxon>Lactobacillaceae</taxon>
        <taxon>Lactobacillus</taxon>
    </lineage>
</organism>
<evidence type="ECO:0000313" key="2">
    <source>
        <dbReference type="Proteomes" id="UP000325393"/>
    </source>
</evidence>
<protein>
    <submittedName>
        <fullName evidence="1">Uncharacterized protein</fullName>
    </submittedName>
</protein>
<gene>
    <name evidence="1" type="ORF">LA749_05535</name>
</gene>
<proteinExistence type="predicted"/>
<name>A0A5P5ZK77_9LACO</name>
<dbReference type="EMBL" id="CP044496">
    <property type="protein sequence ID" value="QFG51482.1"/>
    <property type="molecule type" value="Genomic_DNA"/>
</dbReference>
<evidence type="ECO:0000313" key="1">
    <source>
        <dbReference type="EMBL" id="QFG51482.1"/>
    </source>
</evidence>
<accession>A0A5P5ZK77</accession>
<reference evidence="1 2" key="1">
    <citation type="submission" date="2019-09" db="EMBL/GenBank/DDBJ databases">
        <title>Genome sequencing of Lactobacillus acetotolerans.</title>
        <authorList>
            <person name="Kim K."/>
        </authorList>
    </citation>
    <scope>NUCLEOTIDE SEQUENCE [LARGE SCALE GENOMIC DNA]</scope>
    <source>
        <strain evidence="1 2">LA749</strain>
    </source>
</reference>
<dbReference type="Proteomes" id="UP000325393">
    <property type="component" value="Chromosome"/>
</dbReference>
<sequence length="68" mass="8068">MIKLRIRKKIPPKKNLKIRNKTKMIKGSVLLSSMLVLTTCLLFLQFYQQVYHDSMENNLLLIEYLLSN</sequence>
<dbReference type="AlphaFoldDB" id="A0A5P5ZK77"/>